<dbReference type="Gene3D" id="3.40.50.1820">
    <property type="entry name" value="alpha/beta hydrolase"/>
    <property type="match status" value="1"/>
</dbReference>
<feature type="region of interest" description="Disordered" evidence="1">
    <location>
        <begin position="1"/>
        <end position="24"/>
    </location>
</feature>
<organism evidence="2 3">
    <name type="scientific">Lophiostoma macrostomum CBS 122681</name>
    <dbReference type="NCBI Taxonomy" id="1314788"/>
    <lineage>
        <taxon>Eukaryota</taxon>
        <taxon>Fungi</taxon>
        <taxon>Dikarya</taxon>
        <taxon>Ascomycota</taxon>
        <taxon>Pezizomycotina</taxon>
        <taxon>Dothideomycetes</taxon>
        <taxon>Pleosporomycetidae</taxon>
        <taxon>Pleosporales</taxon>
        <taxon>Lophiostomataceae</taxon>
        <taxon>Lophiostoma</taxon>
    </lineage>
</organism>
<dbReference type="Proteomes" id="UP000799324">
    <property type="component" value="Unassembled WGS sequence"/>
</dbReference>
<dbReference type="AlphaFoldDB" id="A0A6A6TB86"/>
<dbReference type="InterPro" id="IPR029058">
    <property type="entry name" value="AB_hydrolase_fold"/>
</dbReference>
<reference evidence="2" key="1">
    <citation type="journal article" date="2020" name="Stud. Mycol.">
        <title>101 Dothideomycetes genomes: a test case for predicting lifestyles and emergence of pathogens.</title>
        <authorList>
            <person name="Haridas S."/>
            <person name="Albert R."/>
            <person name="Binder M."/>
            <person name="Bloem J."/>
            <person name="Labutti K."/>
            <person name="Salamov A."/>
            <person name="Andreopoulos B."/>
            <person name="Baker S."/>
            <person name="Barry K."/>
            <person name="Bills G."/>
            <person name="Bluhm B."/>
            <person name="Cannon C."/>
            <person name="Castanera R."/>
            <person name="Culley D."/>
            <person name="Daum C."/>
            <person name="Ezra D."/>
            <person name="Gonzalez J."/>
            <person name="Henrissat B."/>
            <person name="Kuo A."/>
            <person name="Liang C."/>
            <person name="Lipzen A."/>
            <person name="Lutzoni F."/>
            <person name="Magnuson J."/>
            <person name="Mondo S."/>
            <person name="Nolan M."/>
            <person name="Ohm R."/>
            <person name="Pangilinan J."/>
            <person name="Park H.-J."/>
            <person name="Ramirez L."/>
            <person name="Alfaro M."/>
            <person name="Sun H."/>
            <person name="Tritt A."/>
            <person name="Yoshinaga Y."/>
            <person name="Zwiers L.-H."/>
            <person name="Turgeon B."/>
            <person name="Goodwin S."/>
            <person name="Spatafora J."/>
            <person name="Crous P."/>
            <person name="Grigoriev I."/>
        </authorList>
    </citation>
    <scope>NUCLEOTIDE SEQUENCE</scope>
    <source>
        <strain evidence="2">CBS 122681</strain>
    </source>
</reference>
<accession>A0A6A6TB86</accession>
<evidence type="ECO:0008006" key="4">
    <source>
        <dbReference type="Google" id="ProtNLM"/>
    </source>
</evidence>
<sequence length="373" mass="40396">MSYQSSEEDLPPFPTPEDSTITLDGKPTAKIHYTYYAPSPSSTHHPNPFAQTLIVYLNGLILPRASWTPSINSFLEKRITARLPYPALLTYDRYGQGTSDHDPSDPDPPPSHGHDCISAVHALHQLLLQLWASKSPPPSASTSQHHTPSISSSASSPQALPHLIFVANSIGCALARLFASAYPCTVSGLLFLDSIMANSDNVSIWPDPDAPDFDPHTLPPGVSVDDVRDTRSKYARVFHPDVPNSEGLSRRNLAALLPEADGPLLRGTSDPEGKGGDGPYLTIVGHDWAEFASQGLTGSLHTPKALTMTYMNPAWQSYNEGLVRITDEGRAIGPLIAVGCGHFVQRDGPGFVSDEVVSLLDRVVNRGEQLRER</sequence>
<proteinExistence type="predicted"/>
<feature type="region of interest" description="Disordered" evidence="1">
    <location>
        <begin position="94"/>
        <end position="115"/>
    </location>
</feature>
<keyword evidence="3" id="KW-1185">Reference proteome</keyword>
<evidence type="ECO:0000313" key="3">
    <source>
        <dbReference type="Proteomes" id="UP000799324"/>
    </source>
</evidence>
<name>A0A6A6TB86_9PLEO</name>
<feature type="compositionally biased region" description="Acidic residues" evidence="1">
    <location>
        <begin position="1"/>
        <end position="10"/>
    </location>
</feature>
<gene>
    <name evidence="2" type="ORF">K491DRAFT_342024</name>
</gene>
<evidence type="ECO:0000256" key="1">
    <source>
        <dbReference type="SAM" id="MobiDB-lite"/>
    </source>
</evidence>
<dbReference type="SUPFAM" id="SSF53474">
    <property type="entry name" value="alpha/beta-Hydrolases"/>
    <property type="match status" value="1"/>
</dbReference>
<feature type="region of interest" description="Disordered" evidence="1">
    <location>
        <begin position="134"/>
        <end position="154"/>
    </location>
</feature>
<protein>
    <recommendedName>
        <fullName evidence="4">AB hydrolase-1 domain-containing protein</fullName>
    </recommendedName>
</protein>
<dbReference type="OrthoDB" id="3466836at2759"/>
<dbReference type="EMBL" id="MU004327">
    <property type="protein sequence ID" value="KAF2657239.1"/>
    <property type="molecule type" value="Genomic_DNA"/>
</dbReference>
<evidence type="ECO:0000313" key="2">
    <source>
        <dbReference type="EMBL" id="KAF2657239.1"/>
    </source>
</evidence>